<reference evidence="1 2" key="1">
    <citation type="submission" date="2019-07" db="EMBL/GenBank/DDBJ databases">
        <authorList>
            <person name="Krukonis G.P."/>
            <person name="Delesalle V.A."/>
        </authorList>
    </citation>
    <scope>NUCLEOTIDE SEQUENCE [LARGE SCALE GENOMIC DNA]</scope>
</reference>
<evidence type="ECO:0000313" key="1">
    <source>
        <dbReference type="EMBL" id="QFR56473.1"/>
    </source>
</evidence>
<organism evidence="1 2">
    <name type="scientific">Bacillus phage 056SW001B</name>
    <dbReference type="NCBI Taxonomy" id="2601663"/>
    <lineage>
        <taxon>Viruses</taxon>
        <taxon>Duplodnaviria</taxon>
        <taxon>Heunggongvirae</taxon>
        <taxon>Uroviricota</taxon>
        <taxon>Caudoviricetes</taxon>
        <taxon>Ehrlichviridae</taxon>
        <taxon>Gettysburgvirus</taxon>
        <taxon>Gettysburgvirus gv056SW001B</taxon>
    </lineage>
</organism>
<protein>
    <submittedName>
        <fullName evidence="1">Uncharacterized protein</fullName>
    </submittedName>
</protein>
<dbReference type="Proteomes" id="UP000326637">
    <property type="component" value="Segment"/>
</dbReference>
<name>A0A5P8PIF2_9CAUD</name>
<gene>
    <name evidence="1" type="primary">7</name>
    <name evidence="1" type="ORF">056SW001B_7</name>
</gene>
<accession>A0A5P8PIF2</accession>
<evidence type="ECO:0000313" key="2">
    <source>
        <dbReference type="Proteomes" id="UP000326637"/>
    </source>
</evidence>
<dbReference type="EMBL" id="MN176230">
    <property type="protein sequence ID" value="QFR56473.1"/>
    <property type="molecule type" value="Genomic_DNA"/>
</dbReference>
<sequence length="95" mass="10893">METSIPNLAIRRIRANITACYLQTQERLEDVINSDQSLKVKRSRLRTLYVQMLTTLSITINVTGLEDLHDMACDLADEIDKELTRVTDELLEEGK</sequence>
<keyword evidence="2" id="KW-1185">Reference proteome</keyword>
<proteinExistence type="predicted"/>